<accession>A0A6C0CQC1</accession>
<dbReference type="InterPro" id="IPR043916">
    <property type="entry name" value="P8_CR"/>
</dbReference>
<dbReference type="EMBL" id="MN739469">
    <property type="protein sequence ID" value="QHT06493.1"/>
    <property type="molecule type" value="Genomic_DNA"/>
</dbReference>
<evidence type="ECO:0000313" key="2">
    <source>
        <dbReference type="EMBL" id="QHT06493.1"/>
    </source>
</evidence>
<dbReference type="Pfam" id="PF19065">
    <property type="entry name" value="P8_CR"/>
    <property type="match status" value="1"/>
</dbReference>
<protein>
    <recommendedName>
        <fullName evidence="1">Minor capsid protein P8 central region domain-containing protein</fullName>
    </recommendedName>
</protein>
<proteinExistence type="predicted"/>
<dbReference type="AlphaFoldDB" id="A0A6C0CQC1"/>
<feature type="domain" description="Minor capsid protein P8 central region" evidence="1">
    <location>
        <begin position="46"/>
        <end position="165"/>
    </location>
</feature>
<organism evidence="2">
    <name type="scientific">viral metagenome</name>
    <dbReference type="NCBI Taxonomy" id="1070528"/>
    <lineage>
        <taxon>unclassified sequences</taxon>
        <taxon>metagenomes</taxon>
        <taxon>organismal metagenomes</taxon>
    </lineage>
</organism>
<reference evidence="2" key="1">
    <citation type="journal article" date="2020" name="Nature">
        <title>Giant virus diversity and host interactions through global metagenomics.</title>
        <authorList>
            <person name="Schulz F."/>
            <person name="Roux S."/>
            <person name="Paez-Espino D."/>
            <person name="Jungbluth S."/>
            <person name="Walsh D.A."/>
            <person name="Denef V.J."/>
            <person name="McMahon K.D."/>
            <person name="Konstantinidis K.T."/>
            <person name="Eloe-Fadrosh E.A."/>
            <person name="Kyrpides N.C."/>
            <person name="Woyke T."/>
        </authorList>
    </citation>
    <scope>NUCLEOTIDE SEQUENCE</scope>
    <source>
        <strain evidence="2">GVMAG-M-3300021425-30</strain>
    </source>
</reference>
<sequence length="167" mass="19371">MNTQCSNGRVNIIQPDTSVVFQMQDRIPVGENDFDYRGDAVKGNWYRTQLSDAFFSAENVQILQNGIRAGVYKMSQGQYIIGTQSEDELRIVMRSIFLQYSQNLPTNIKEQIAKLNNLVLDYSVRQVYGSAQGYMKYKYDVSHMYEPIARPVMSKTNDKQLQLKKWF</sequence>
<name>A0A6C0CQC1_9ZZZZ</name>
<evidence type="ECO:0000259" key="1">
    <source>
        <dbReference type="Pfam" id="PF19065"/>
    </source>
</evidence>